<protein>
    <submittedName>
        <fullName evidence="1">Zinc finger protein 586</fullName>
    </submittedName>
</protein>
<keyword evidence="2" id="KW-1185">Reference proteome</keyword>
<proteinExistence type="predicted"/>
<dbReference type="Ensembl" id="ENSMNET00000066465.1">
    <property type="protein sequence ID" value="ENSMNEP00000041963.1"/>
    <property type="gene ID" value="ENSMNEG00000043779.1"/>
</dbReference>
<organism evidence="1 2">
    <name type="scientific">Macaca nemestrina</name>
    <name type="common">Pig-tailed macaque</name>
    <dbReference type="NCBI Taxonomy" id="9545"/>
    <lineage>
        <taxon>Eukaryota</taxon>
        <taxon>Metazoa</taxon>
        <taxon>Chordata</taxon>
        <taxon>Craniata</taxon>
        <taxon>Vertebrata</taxon>
        <taxon>Euteleostomi</taxon>
        <taxon>Mammalia</taxon>
        <taxon>Eutheria</taxon>
        <taxon>Euarchontoglires</taxon>
        <taxon>Primates</taxon>
        <taxon>Haplorrhini</taxon>
        <taxon>Catarrhini</taxon>
        <taxon>Cercopithecidae</taxon>
        <taxon>Cercopithecinae</taxon>
        <taxon>Macaca</taxon>
    </lineage>
</organism>
<sequence length="24" mass="2652">MAAAAALRDPAQMRLWVALSLLPW</sequence>
<dbReference type="Proteomes" id="UP000233120">
    <property type="component" value="Unassembled WGS sequence"/>
</dbReference>
<gene>
    <name evidence="1" type="primary">ZNF586</name>
</gene>
<evidence type="ECO:0000313" key="1">
    <source>
        <dbReference type="Ensembl" id="ENSMNEP00000041963.1"/>
    </source>
</evidence>
<dbReference type="Bgee" id="ENSMNEG00000043779">
    <property type="expression patterns" value="Expressed in bone marrow and 12 other cell types or tissues"/>
</dbReference>
<name>A0A2K6E1B8_MACNE</name>
<accession>A0A2K6E1B8</accession>
<evidence type="ECO:0000313" key="2">
    <source>
        <dbReference type="Proteomes" id="UP000233120"/>
    </source>
</evidence>
<dbReference type="GeneTree" id="ENSGT00940000164743"/>
<reference evidence="1" key="1">
    <citation type="submission" date="2025-08" db="UniProtKB">
        <authorList>
            <consortium name="Ensembl"/>
        </authorList>
    </citation>
    <scope>IDENTIFICATION</scope>
</reference>
<dbReference type="AlphaFoldDB" id="A0A2K6E1B8"/>
<reference evidence="1" key="2">
    <citation type="submission" date="2025-09" db="UniProtKB">
        <authorList>
            <consortium name="Ensembl"/>
        </authorList>
    </citation>
    <scope>IDENTIFICATION</scope>
</reference>